<gene>
    <name evidence="4" type="ORF">FHR23_002991</name>
</gene>
<dbReference type="InterPro" id="IPR010840">
    <property type="entry name" value="YqiJ_OB"/>
</dbReference>
<keyword evidence="5" id="KW-1185">Reference proteome</keyword>
<dbReference type="InterPro" id="IPR048376">
    <property type="entry name" value="YqiJ_N"/>
</dbReference>
<feature type="domain" description="Inner membrane protein YqiJ N-terminal" evidence="3">
    <location>
        <begin position="10"/>
        <end position="111"/>
    </location>
</feature>
<protein>
    <recommendedName>
        <fullName evidence="6">DUF1449 family protein</fullName>
    </recommendedName>
</protein>
<feature type="transmembrane region" description="Helical" evidence="1">
    <location>
        <begin position="93"/>
        <end position="115"/>
    </location>
</feature>
<keyword evidence="1" id="KW-0472">Membrane</keyword>
<evidence type="ECO:0000259" key="3">
    <source>
        <dbReference type="Pfam" id="PF21001"/>
    </source>
</evidence>
<evidence type="ECO:0008006" key="6">
    <source>
        <dbReference type="Google" id="ProtNLM"/>
    </source>
</evidence>
<evidence type="ECO:0000313" key="5">
    <source>
        <dbReference type="Proteomes" id="UP000554342"/>
    </source>
</evidence>
<dbReference type="Proteomes" id="UP000554342">
    <property type="component" value="Unassembled WGS sequence"/>
</dbReference>
<name>A0A840Z1L9_9SPHN</name>
<evidence type="ECO:0000259" key="2">
    <source>
        <dbReference type="Pfam" id="PF07290"/>
    </source>
</evidence>
<dbReference type="EMBL" id="JACIJI010000008">
    <property type="protein sequence ID" value="MBB5720031.1"/>
    <property type="molecule type" value="Genomic_DNA"/>
</dbReference>
<organism evidence="4 5">
    <name type="scientific">Stakelama sediminis</name>
    <dbReference type="NCBI Taxonomy" id="463200"/>
    <lineage>
        <taxon>Bacteria</taxon>
        <taxon>Pseudomonadati</taxon>
        <taxon>Pseudomonadota</taxon>
        <taxon>Alphaproteobacteria</taxon>
        <taxon>Sphingomonadales</taxon>
        <taxon>Sphingomonadaceae</taxon>
        <taxon>Stakelama</taxon>
    </lineage>
</organism>
<dbReference type="Pfam" id="PF21001">
    <property type="entry name" value="YqiJ_N"/>
    <property type="match status" value="1"/>
</dbReference>
<evidence type="ECO:0000256" key="1">
    <source>
        <dbReference type="SAM" id="Phobius"/>
    </source>
</evidence>
<dbReference type="AlphaFoldDB" id="A0A840Z1L9"/>
<dbReference type="RefSeq" id="WP_184005510.1">
    <property type="nucleotide sequence ID" value="NZ_BAABIF010000029.1"/>
</dbReference>
<proteinExistence type="predicted"/>
<keyword evidence="1" id="KW-0812">Transmembrane</keyword>
<keyword evidence="1" id="KW-1133">Transmembrane helix</keyword>
<feature type="transmembrane region" description="Helical" evidence="1">
    <location>
        <begin position="12"/>
        <end position="33"/>
    </location>
</feature>
<evidence type="ECO:0000313" key="4">
    <source>
        <dbReference type="EMBL" id="MBB5720031.1"/>
    </source>
</evidence>
<comment type="caution">
    <text evidence="4">The sequence shown here is derived from an EMBL/GenBank/DDBJ whole genome shotgun (WGS) entry which is preliminary data.</text>
</comment>
<reference evidence="4 5" key="1">
    <citation type="submission" date="2020-08" db="EMBL/GenBank/DDBJ databases">
        <title>Genomic Encyclopedia of Type Strains, Phase IV (KMG-IV): sequencing the most valuable type-strain genomes for metagenomic binning, comparative biology and taxonomic classification.</title>
        <authorList>
            <person name="Goeker M."/>
        </authorList>
    </citation>
    <scope>NUCLEOTIDE SEQUENCE [LARGE SCALE GENOMIC DNA]</scope>
    <source>
        <strain evidence="4 5">DSM 27203</strain>
    </source>
</reference>
<feature type="domain" description="Inner membrane protein YqiJ OB-fold" evidence="2">
    <location>
        <begin position="134"/>
        <end position="197"/>
    </location>
</feature>
<feature type="transmembrane region" description="Helical" evidence="1">
    <location>
        <begin position="53"/>
        <end position="81"/>
    </location>
</feature>
<sequence>MLAFLGASENIVFVTAIVLMLLIGVMQLIGLGGHFGLDADHDIDFDADGDLNLLGWLGLGRLPLLMLLVVFLTIFGLTGLIGQQVLDNLTGHLLNGWIAVPAALLFALPLTGLGARVLAPILPHDETTAVSLDTLVGRFGKITTGRAMQGSPARTRVEDRYGQAHYVMVEPDTVGQIFEEGDAVILVRREDGLFRAISRGDNRLPRIGG</sequence>
<accession>A0A840Z1L9</accession>
<dbReference type="Pfam" id="PF07290">
    <property type="entry name" value="YqiJ_OB"/>
    <property type="match status" value="1"/>
</dbReference>